<dbReference type="GO" id="GO:0015288">
    <property type="term" value="F:porin activity"/>
    <property type="evidence" value="ECO:0007669"/>
    <property type="project" value="InterPro"/>
</dbReference>
<organism evidence="3 4">
    <name type="scientific">Stutzerimonas kirkiae</name>
    <dbReference type="NCBI Taxonomy" id="2211392"/>
    <lineage>
        <taxon>Bacteria</taxon>
        <taxon>Pseudomonadati</taxon>
        <taxon>Pseudomonadota</taxon>
        <taxon>Gammaproteobacteria</taxon>
        <taxon>Pseudomonadales</taxon>
        <taxon>Pseudomonadaceae</taxon>
        <taxon>Stutzerimonas</taxon>
    </lineage>
</organism>
<dbReference type="Gene3D" id="2.40.160.10">
    <property type="entry name" value="Porin"/>
    <property type="match status" value="1"/>
</dbReference>
<dbReference type="RefSeq" id="WP_131183029.1">
    <property type="nucleotide sequence ID" value="NZ_QJUO01000002.1"/>
</dbReference>
<evidence type="ECO:0000313" key="4">
    <source>
        <dbReference type="Proteomes" id="UP000292639"/>
    </source>
</evidence>
<dbReference type="EMBL" id="QJUP01000001">
    <property type="protein sequence ID" value="TBU99935.1"/>
    <property type="molecule type" value="Genomic_DNA"/>
</dbReference>
<evidence type="ECO:0000259" key="2">
    <source>
        <dbReference type="Pfam" id="PF13609"/>
    </source>
</evidence>
<name>A0A4Q9RGC4_9GAMM</name>
<reference evidence="3 4" key="1">
    <citation type="submission" date="2018-06" db="EMBL/GenBank/DDBJ databases">
        <title>Three novel Pseudomonas species isolated from symptomatic oak.</title>
        <authorList>
            <person name="Bueno-Gonzalez V."/>
            <person name="Brady C."/>
        </authorList>
    </citation>
    <scope>NUCLEOTIDE SEQUENCE [LARGE SCALE GENOMIC DNA]</scope>
    <source>
        <strain evidence="3 4">P17C</strain>
    </source>
</reference>
<keyword evidence="4" id="KW-1185">Reference proteome</keyword>
<dbReference type="GO" id="GO:0016020">
    <property type="term" value="C:membrane"/>
    <property type="evidence" value="ECO:0007669"/>
    <property type="project" value="InterPro"/>
</dbReference>
<protein>
    <submittedName>
        <fullName evidence="3">Porin</fullName>
    </submittedName>
</protein>
<comment type="caution">
    <text evidence="3">The sequence shown here is derived from an EMBL/GenBank/DDBJ whole genome shotgun (WGS) entry which is preliminary data.</text>
</comment>
<dbReference type="InterPro" id="IPR033900">
    <property type="entry name" value="Gram_neg_porin_domain"/>
</dbReference>
<proteinExistence type="predicted"/>
<keyword evidence="1" id="KW-0732">Signal</keyword>
<dbReference type="InterPro" id="IPR023614">
    <property type="entry name" value="Porin_dom_sf"/>
</dbReference>
<dbReference type="Proteomes" id="UP000292639">
    <property type="component" value="Unassembled WGS sequence"/>
</dbReference>
<dbReference type="SUPFAM" id="SSF56935">
    <property type="entry name" value="Porins"/>
    <property type="match status" value="1"/>
</dbReference>
<feature type="signal peptide" evidence="1">
    <location>
        <begin position="1"/>
        <end position="27"/>
    </location>
</feature>
<gene>
    <name evidence="3" type="ORF">DNJ96_01170</name>
</gene>
<dbReference type="Pfam" id="PF13609">
    <property type="entry name" value="Porin_4"/>
    <property type="match status" value="1"/>
</dbReference>
<sequence length="407" mass="43989">MYKNKKALIPLTLASTVAMALSQTANAEIVLYDKDDTTFSTDGYMNAFYVHSNVDSDNDVRDRNQSRVKMGFLPSWIGFNFGKQIDGLQLGGRASFWVTINDSDDNGTGTDIDVRQFYGTVSSPQWGEVLVGKDFGLFGRSNIFLDELLAGYGNVSDSLGLVDGNGVSFGNIGTGYVYAFPTSQITYRNNNLAEGLRVAVGIMDTFDSNQLDSSGVNDKAYQDKPRFESEISYQFELGGSKIYSWVNGTYQNSKNSVDNPGAYDDDLTSKGLGYGVQAKLGGLSLTASGFQAKGINPFFSNNAGQAILRDTDSDGYLLQGSYTFGKNRIALSYGQTKDDGNGLGAKADYETRGIAYFRTINDNLKLVAEYNVHETDAKDVYVGAAAGAGSIPDVETKTFAVGAVVSW</sequence>
<evidence type="ECO:0000256" key="1">
    <source>
        <dbReference type="SAM" id="SignalP"/>
    </source>
</evidence>
<evidence type="ECO:0000313" key="3">
    <source>
        <dbReference type="EMBL" id="TBU99935.1"/>
    </source>
</evidence>
<dbReference type="OrthoDB" id="8735103at2"/>
<dbReference type="AlphaFoldDB" id="A0A4Q9RGC4"/>
<feature type="domain" description="Porin" evidence="2">
    <location>
        <begin position="14"/>
        <end position="377"/>
    </location>
</feature>
<accession>A0A4Q9RGC4</accession>
<feature type="chain" id="PRO_5020245228" evidence="1">
    <location>
        <begin position="28"/>
        <end position="407"/>
    </location>
</feature>